<dbReference type="Proteomes" id="UP000291142">
    <property type="component" value="Unassembled WGS sequence"/>
</dbReference>
<dbReference type="InterPro" id="IPR017642">
    <property type="entry name" value="DNA_S_mod_DndB"/>
</dbReference>
<accession>A0A4Q9FKD5</accession>
<dbReference type="OrthoDB" id="9789139at2"/>
<dbReference type="EMBL" id="SIRT01000002">
    <property type="protein sequence ID" value="TBN05335.1"/>
    <property type="molecule type" value="Genomic_DNA"/>
</dbReference>
<keyword evidence="2" id="KW-1185">Reference proteome</keyword>
<protein>
    <submittedName>
        <fullName evidence="1">DGQHR domain-containing protein</fullName>
    </submittedName>
</protein>
<sequence length="411" mass="48292">MKIPALKSKMGDWDYYVTTLTFEQVSMYVSKIDEQLHKSDSLKDLIQRSITNNFLSIKSYILNQPSVFFNSLVLAVYDDYPDWQEIEFKYDDMETYKMGLLDFPSNHKIFPVDGQHRVEGIKAALKENPEFKTHQIAAIFIGHKNDPEGKQRTRRLFTTLNRYAKPVKLDDIIALDEDDSVAIVTRYMLEEYDLFTDKRVVYAKQKAIPNSNKEAITSIITLYQANVELFNVYFQNKFNKKPTKSKVAEYLKFRPSDEEIEEFKAFCIQYWDAFKNNLSFISDYLNLEVNAAAPFRNSETGGNLLFRPIGLIPFIKACLTIYKREEKSFDEILERFNDINFNIDSKPWHYVVWNPIAKRMLMNSTSLTYLLLIYLYDRELIQGNELQRLKEGYASKISYEQDLDNVLQEID</sequence>
<dbReference type="CDD" id="cd16414">
    <property type="entry name" value="dndB_like"/>
    <property type="match status" value="1"/>
</dbReference>
<proteinExistence type="predicted"/>
<reference evidence="1 2" key="1">
    <citation type="submission" date="2019-02" db="EMBL/GenBank/DDBJ databases">
        <title>Hyunsoonleella sp., isolated from marine sediment.</title>
        <authorList>
            <person name="Liu B.-T."/>
        </authorList>
    </citation>
    <scope>NUCLEOTIDE SEQUENCE [LARGE SCALE GENOMIC DNA]</scope>
    <source>
        <strain evidence="1 2">T58</strain>
    </source>
</reference>
<gene>
    <name evidence="1" type="ORF">EYD45_03400</name>
</gene>
<name>A0A4Q9FKD5_9FLAO</name>
<dbReference type="RefSeq" id="WP_130962955.1">
    <property type="nucleotide sequence ID" value="NZ_SIRT01000002.1"/>
</dbReference>
<dbReference type="NCBIfam" id="TIGR03187">
    <property type="entry name" value="DGQHR"/>
    <property type="match status" value="1"/>
</dbReference>
<organism evidence="1 2">
    <name type="scientific">Hyunsoonleella flava</name>
    <dbReference type="NCBI Taxonomy" id="2527939"/>
    <lineage>
        <taxon>Bacteria</taxon>
        <taxon>Pseudomonadati</taxon>
        <taxon>Bacteroidota</taxon>
        <taxon>Flavobacteriia</taxon>
        <taxon>Flavobacteriales</taxon>
        <taxon>Flavobacteriaceae</taxon>
    </lineage>
</organism>
<dbReference type="InterPro" id="IPR017601">
    <property type="entry name" value="DGQHR-contain_dom"/>
</dbReference>
<comment type="caution">
    <text evidence="1">The sequence shown here is derived from an EMBL/GenBank/DDBJ whole genome shotgun (WGS) entry which is preliminary data.</text>
</comment>
<evidence type="ECO:0000313" key="2">
    <source>
        <dbReference type="Proteomes" id="UP000291142"/>
    </source>
</evidence>
<evidence type="ECO:0000313" key="1">
    <source>
        <dbReference type="EMBL" id="TBN05335.1"/>
    </source>
</evidence>
<dbReference type="AlphaFoldDB" id="A0A4Q9FKD5"/>
<dbReference type="Pfam" id="PF14072">
    <property type="entry name" value="DndB"/>
    <property type="match status" value="1"/>
</dbReference>